<name>A0AAW0D563_9AGAR</name>
<dbReference type="InterPro" id="IPR045340">
    <property type="entry name" value="DUF6533"/>
</dbReference>
<sequence>MTTPSIPSVNDDIAEKCGPLNAFFPCVGFAAFTILIWDHIDTFTTEVEYIWKRKKGLLVYLFLLNRYLTPLGFIVNLFAYLAPVWTDEVRAYRYVVVPTQYAASGKTFGLALLLLGTILRCRCRDFIRFEGAMTLIGIHVVGIMMLLRIHAIYSANRPIVGFVAFLLLVSFSINAWLLSRGEHVIHNPQSKVIACTMIFPPEISAIASSSAWLPLLYDSVVFFLTLKKTIPLVRNSSATYMVKRILEDGLIYYAAIFCVTLVLTLMIIFAPPGSCPVANSYMLPHLLTLRTEKYCRSVTMMSRITLNLKKCADKRLQSTVLRDPGTLVFQTVLPTNTTHTFSGSGARTIGDW</sequence>
<reference evidence="3 4" key="1">
    <citation type="journal article" date="2024" name="J Genomics">
        <title>Draft genome sequencing and assembly of Favolaschia claudopus CIRM-BRFM 2984 isolated from oak limbs.</title>
        <authorList>
            <person name="Navarro D."/>
            <person name="Drula E."/>
            <person name="Chaduli D."/>
            <person name="Cazenave R."/>
            <person name="Ahrendt S."/>
            <person name="Wang J."/>
            <person name="Lipzen A."/>
            <person name="Daum C."/>
            <person name="Barry K."/>
            <person name="Grigoriev I.V."/>
            <person name="Favel A."/>
            <person name="Rosso M.N."/>
            <person name="Martin F."/>
        </authorList>
    </citation>
    <scope>NUCLEOTIDE SEQUENCE [LARGE SCALE GENOMIC DNA]</scope>
    <source>
        <strain evidence="3 4">CIRM-BRFM 2984</strain>
    </source>
</reference>
<keyword evidence="4" id="KW-1185">Reference proteome</keyword>
<dbReference type="Pfam" id="PF20151">
    <property type="entry name" value="DUF6533"/>
    <property type="match status" value="1"/>
</dbReference>
<feature type="transmembrane region" description="Helical" evidence="1">
    <location>
        <begin position="57"/>
        <end position="81"/>
    </location>
</feature>
<keyword evidence="1" id="KW-1133">Transmembrane helix</keyword>
<dbReference type="Proteomes" id="UP001362999">
    <property type="component" value="Unassembled WGS sequence"/>
</dbReference>
<feature type="transmembrane region" description="Helical" evidence="1">
    <location>
        <begin position="250"/>
        <end position="270"/>
    </location>
</feature>
<feature type="transmembrane region" description="Helical" evidence="1">
    <location>
        <begin position="20"/>
        <end position="37"/>
    </location>
</feature>
<protein>
    <recommendedName>
        <fullName evidence="2">DUF6533 domain-containing protein</fullName>
    </recommendedName>
</protein>
<keyword evidence="1" id="KW-0472">Membrane</keyword>
<evidence type="ECO:0000313" key="4">
    <source>
        <dbReference type="Proteomes" id="UP001362999"/>
    </source>
</evidence>
<comment type="caution">
    <text evidence="3">The sequence shown here is derived from an EMBL/GenBank/DDBJ whole genome shotgun (WGS) entry which is preliminary data.</text>
</comment>
<proteinExistence type="predicted"/>
<accession>A0AAW0D563</accession>
<evidence type="ECO:0000256" key="1">
    <source>
        <dbReference type="SAM" id="Phobius"/>
    </source>
</evidence>
<evidence type="ECO:0000313" key="3">
    <source>
        <dbReference type="EMBL" id="KAK7048000.1"/>
    </source>
</evidence>
<feature type="transmembrane region" description="Helical" evidence="1">
    <location>
        <begin position="131"/>
        <end position="153"/>
    </location>
</feature>
<gene>
    <name evidence="3" type="ORF">R3P38DRAFT_2866841</name>
</gene>
<keyword evidence="1" id="KW-0812">Transmembrane</keyword>
<dbReference type="EMBL" id="JAWWNJ010000009">
    <property type="protein sequence ID" value="KAK7048000.1"/>
    <property type="molecule type" value="Genomic_DNA"/>
</dbReference>
<dbReference type="AlphaFoldDB" id="A0AAW0D563"/>
<evidence type="ECO:0000259" key="2">
    <source>
        <dbReference type="Pfam" id="PF20151"/>
    </source>
</evidence>
<organism evidence="3 4">
    <name type="scientific">Favolaschia claudopus</name>
    <dbReference type="NCBI Taxonomy" id="2862362"/>
    <lineage>
        <taxon>Eukaryota</taxon>
        <taxon>Fungi</taxon>
        <taxon>Dikarya</taxon>
        <taxon>Basidiomycota</taxon>
        <taxon>Agaricomycotina</taxon>
        <taxon>Agaricomycetes</taxon>
        <taxon>Agaricomycetidae</taxon>
        <taxon>Agaricales</taxon>
        <taxon>Marasmiineae</taxon>
        <taxon>Mycenaceae</taxon>
        <taxon>Favolaschia</taxon>
    </lineage>
</organism>
<feature type="domain" description="DUF6533" evidence="2">
    <location>
        <begin position="26"/>
        <end position="71"/>
    </location>
</feature>
<feature type="transmembrane region" description="Helical" evidence="1">
    <location>
        <begin position="101"/>
        <end position="119"/>
    </location>
</feature>
<feature type="transmembrane region" description="Helical" evidence="1">
    <location>
        <begin position="159"/>
        <end position="178"/>
    </location>
</feature>